<proteinExistence type="predicted"/>
<dbReference type="EMBL" id="CP097463">
    <property type="protein sequence ID" value="WAX59043.1"/>
    <property type="molecule type" value="Genomic_DNA"/>
</dbReference>
<accession>A0ABY7K3G2</accession>
<sequence>MKDLVLPAFEMDCRDWLVVTPAEAGLPDEIAGAPLLAVLSTVVLGDESFVPASGVLTVGLLDDDSPAGRPLQPDCVAAELVDPEDSGGCVRYVLPAPDRRLALLAEFSMAEGADRDVVDRIESLMVSFRWAA</sequence>
<gene>
    <name evidence="1" type="ORF">M6B22_09865</name>
</gene>
<name>A0ABY7K3G2_9ACTN</name>
<dbReference type="RefSeq" id="WP_269445584.1">
    <property type="nucleotide sequence ID" value="NZ_CP097463.1"/>
</dbReference>
<dbReference type="Proteomes" id="UP001164693">
    <property type="component" value="Chromosome"/>
</dbReference>
<reference evidence="1" key="1">
    <citation type="submission" date="2022-05" db="EMBL/GenBank/DDBJ databases">
        <title>Jatrophihabitans sp. SB3-54 whole genome sequence.</title>
        <authorList>
            <person name="Suh M.K."/>
            <person name="Eom M.K."/>
            <person name="Kim J.S."/>
            <person name="Kim H.S."/>
            <person name="Do H.E."/>
            <person name="Shin Y.K."/>
            <person name="Lee J.-S."/>
        </authorList>
    </citation>
    <scope>NUCLEOTIDE SEQUENCE</scope>
    <source>
        <strain evidence="1">SB3-54</strain>
    </source>
</reference>
<organism evidence="1 2">
    <name type="scientific">Jatrophihabitans cynanchi</name>
    <dbReference type="NCBI Taxonomy" id="2944128"/>
    <lineage>
        <taxon>Bacteria</taxon>
        <taxon>Bacillati</taxon>
        <taxon>Actinomycetota</taxon>
        <taxon>Actinomycetes</taxon>
        <taxon>Jatrophihabitantales</taxon>
        <taxon>Jatrophihabitantaceae</taxon>
        <taxon>Jatrophihabitans</taxon>
    </lineage>
</organism>
<evidence type="ECO:0000313" key="2">
    <source>
        <dbReference type="Proteomes" id="UP001164693"/>
    </source>
</evidence>
<protein>
    <submittedName>
        <fullName evidence="1">Uncharacterized protein</fullName>
    </submittedName>
</protein>
<evidence type="ECO:0000313" key="1">
    <source>
        <dbReference type="EMBL" id="WAX59043.1"/>
    </source>
</evidence>
<keyword evidence="2" id="KW-1185">Reference proteome</keyword>